<feature type="non-terminal residue" evidence="1">
    <location>
        <position position="53"/>
    </location>
</feature>
<dbReference type="AlphaFoldDB" id="A0A392VZM3"/>
<protein>
    <submittedName>
        <fullName evidence="1">Uncharacterized protein</fullName>
    </submittedName>
</protein>
<accession>A0A392VZM3</accession>
<sequence length="53" mass="6296">MIRSSVRCGSVIEIDGVDEVYSERLEIVKCTKSMYLRRMRITRILISNTMEWK</sequence>
<organism evidence="1 2">
    <name type="scientific">Trifolium medium</name>
    <dbReference type="NCBI Taxonomy" id="97028"/>
    <lineage>
        <taxon>Eukaryota</taxon>
        <taxon>Viridiplantae</taxon>
        <taxon>Streptophyta</taxon>
        <taxon>Embryophyta</taxon>
        <taxon>Tracheophyta</taxon>
        <taxon>Spermatophyta</taxon>
        <taxon>Magnoliopsida</taxon>
        <taxon>eudicotyledons</taxon>
        <taxon>Gunneridae</taxon>
        <taxon>Pentapetalae</taxon>
        <taxon>rosids</taxon>
        <taxon>fabids</taxon>
        <taxon>Fabales</taxon>
        <taxon>Fabaceae</taxon>
        <taxon>Papilionoideae</taxon>
        <taxon>50 kb inversion clade</taxon>
        <taxon>NPAAA clade</taxon>
        <taxon>Hologalegina</taxon>
        <taxon>IRL clade</taxon>
        <taxon>Trifolieae</taxon>
        <taxon>Trifolium</taxon>
    </lineage>
</organism>
<comment type="caution">
    <text evidence="1">The sequence shown here is derived from an EMBL/GenBank/DDBJ whole genome shotgun (WGS) entry which is preliminary data.</text>
</comment>
<reference evidence="1 2" key="1">
    <citation type="journal article" date="2018" name="Front. Plant Sci.">
        <title>Red Clover (Trifolium pratense) and Zigzag Clover (T. medium) - A Picture of Genomic Similarities and Differences.</title>
        <authorList>
            <person name="Dluhosova J."/>
            <person name="Istvanek J."/>
            <person name="Nedelnik J."/>
            <person name="Repkova J."/>
        </authorList>
    </citation>
    <scope>NUCLEOTIDE SEQUENCE [LARGE SCALE GENOMIC DNA]</scope>
    <source>
        <strain evidence="2">cv. 10/8</strain>
        <tissue evidence="1">Leaf</tissue>
    </source>
</reference>
<dbReference type="Proteomes" id="UP000265520">
    <property type="component" value="Unassembled WGS sequence"/>
</dbReference>
<evidence type="ECO:0000313" key="2">
    <source>
        <dbReference type="Proteomes" id="UP000265520"/>
    </source>
</evidence>
<proteinExistence type="predicted"/>
<keyword evidence="2" id="KW-1185">Reference proteome</keyword>
<evidence type="ECO:0000313" key="1">
    <source>
        <dbReference type="EMBL" id="MCI92892.1"/>
    </source>
</evidence>
<name>A0A392VZM3_9FABA</name>
<dbReference type="EMBL" id="LXQA011313910">
    <property type="protein sequence ID" value="MCI92892.1"/>
    <property type="molecule type" value="Genomic_DNA"/>
</dbReference>